<dbReference type="EMBL" id="JAPHVQ010000002">
    <property type="protein sequence ID" value="MDE8034109.1"/>
    <property type="molecule type" value="Genomic_DNA"/>
</dbReference>
<dbReference type="PROSITE" id="PS50801">
    <property type="entry name" value="STAS"/>
    <property type="match status" value="1"/>
</dbReference>
<dbReference type="InterPro" id="IPR036513">
    <property type="entry name" value="STAS_dom_sf"/>
</dbReference>
<reference evidence="1" key="1">
    <citation type="submission" date="2022-11" db="EMBL/GenBank/DDBJ databases">
        <authorList>
            <person name="Kamali M."/>
            <person name="Peak L."/>
            <person name="Go Y.Y."/>
            <person name="Balasuriya U.B.R."/>
            <person name="Carossino M."/>
        </authorList>
    </citation>
    <scope>NUCLEOTIDE SEQUENCE</scope>
    <source>
        <strain evidence="1">4524</strain>
    </source>
</reference>
<dbReference type="InterPro" id="IPR052746">
    <property type="entry name" value="MlaB_ABC_Transporter"/>
</dbReference>
<dbReference type="InterPro" id="IPR002645">
    <property type="entry name" value="STAS_dom"/>
</dbReference>
<dbReference type="SUPFAM" id="SSF52091">
    <property type="entry name" value="SpoIIaa-like"/>
    <property type="match status" value="1"/>
</dbReference>
<evidence type="ECO:0000313" key="2">
    <source>
        <dbReference type="Proteomes" id="UP001142444"/>
    </source>
</evidence>
<dbReference type="CDD" id="cd07043">
    <property type="entry name" value="STAS_anti-anti-sigma_factors"/>
    <property type="match status" value="1"/>
</dbReference>
<gene>
    <name evidence="1" type="ORF">OQ257_02850</name>
</gene>
<dbReference type="AlphaFoldDB" id="A0A0A7MHJ2"/>
<dbReference type="Gene3D" id="3.30.750.24">
    <property type="entry name" value="STAS domain"/>
    <property type="match status" value="1"/>
</dbReference>
<keyword evidence="2" id="KW-1185">Reference proteome</keyword>
<dbReference type="RefSeq" id="WP_039195947.1">
    <property type="nucleotide sequence ID" value="NZ_CBCRTM010000004.1"/>
</dbReference>
<evidence type="ECO:0000313" key="1">
    <source>
        <dbReference type="EMBL" id="MDE8034109.1"/>
    </source>
</evidence>
<dbReference type="Proteomes" id="UP001142444">
    <property type="component" value="Unassembled WGS sequence"/>
</dbReference>
<dbReference type="KEGG" id="aeu:ACEE_00225"/>
<comment type="caution">
    <text evidence="1">The sequence shown here is derived from an EMBL/GenBank/DDBJ whole genome shotgun (WGS) entry which is preliminary data.</text>
</comment>
<reference evidence="1" key="2">
    <citation type="journal article" date="2023" name="Pathogens">
        <title>Pathological Features and Genomic Characterization of an Actinobacillus equuli subsp. equuli Bearing Unique Virulence-Associated Genes from an Adult Horse with Pleuropneumonia.</title>
        <authorList>
            <person name="Kamali M."/>
            <person name="Carossino M."/>
            <person name="Del Piero F."/>
            <person name="Peak L."/>
            <person name="Mitchell M.S."/>
            <person name="Willette J."/>
            <person name="Baker R."/>
            <person name="Li F."/>
            <person name="Kenez A."/>
            <person name="Balasuriya U.B.R."/>
            <person name="Go Y.Y."/>
        </authorList>
    </citation>
    <scope>NUCLEOTIDE SEQUENCE</scope>
    <source>
        <strain evidence="1">4524</strain>
    </source>
</reference>
<protein>
    <submittedName>
        <fullName evidence="1">STAS domain-containing protein</fullName>
    </submittedName>
</protein>
<name>A0A0A7MHJ2_ACTEU</name>
<organism evidence="1 2">
    <name type="scientific">Actinobacillus equuli subsp. equuli</name>
    <dbReference type="NCBI Taxonomy" id="202947"/>
    <lineage>
        <taxon>Bacteria</taxon>
        <taxon>Pseudomonadati</taxon>
        <taxon>Pseudomonadota</taxon>
        <taxon>Gammaproteobacteria</taxon>
        <taxon>Pasteurellales</taxon>
        <taxon>Pasteurellaceae</taxon>
        <taxon>Actinobacillus</taxon>
    </lineage>
</organism>
<dbReference type="InterPro" id="IPR058548">
    <property type="entry name" value="MlaB-like_STAS"/>
</dbReference>
<sequence>MKPQKTLQWGVQQNNESLFVKLSGELTRDTLLPLWKQRASFLSPKGNQHIYWDLKDLERVDSAGFTLLAELLNHYQKQTPNWLINIPETVKTLAELFDLSEWLNRFIVCEKGKLCCEKA</sequence>
<dbReference type="Pfam" id="PF13466">
    <property type="entry name" value="STAS_2"/>
    <property type="match status" value="1"/>
</dbReference>
<dbReference type="PANTHER" id="PTHR35849:SF1">
    <property type="entry name" value="INTERMEMBRANE PHOSPHOLIPID TRANSPORT SYSTEM BINDING PROTEIN MLAB"/>
    <property type="match status" value="1"/>
</dbReference>
<dbReference type="GeneID" id="92744188"/>
<proteinExistence type="predicted"/>
<accession>A0A0A7MHJ2</accession>
<dbReference type="PANTHER" id="PTHR35849">
    <property type="entry name" value="BLR2341 PROTEIN"/>
    <property type="match status" value="1"/>
</dbReference>